<feature type="domain" description="DUF6094" evidence="1">
    <location>
        <begin position="10"/>
        <end position="204"/>
    </location>
</feature>
<gene>
    <name evidence="2" type="ORF">PZA18_22185</name>
</gene>
<dbReference type="Proteomes" id="UP001172778">
    <property type="component" value="Unassembled WGS sequence"/>
</dbReference>
<dbReference type="PROSITE" id="PS00092">
    <property type="entry name" value="N6_MTASE"/>
    <property type="match status" value="1"/>
</dbReference>
<dbReference type="InterPro" id="IPR046076">
    <property type="entry name" value="DUF6094"/>
</dbReference>
<dbReference type="SUPFAM" id="SSF53335">
    <property type="entry name" value="S-adenosyl-L-methionine-dependent methyltransferases"/>
    <property type="match status" value="1"/>
</dbReference>
<comment type="caution">
    <text evidence="2">The sequence shown here is derived from an EMBL/GenBank/DDBJ whole genome shotgun (WGS) entry which is preliminary data.</text>
</comment>
<name>A0ABT7E5N1_9NEIS</name>
<dbReference type="PRINTS" id="PR00507">
    <property type="entry name" value="N12N6MTFRASE"/>
</dbReference>
<reference evidence="2" key="1">
    <citation type="submission" date="2023-03" db="EMBL/GenBank/DDBJ databases">
        <title>Chitinimonas shenzhenensis gen. nov., sp. nov., a novel member of family Burkholderiaceae isolated from activated sludge collected in Shen Zhen, China.</title>
        <authorList>
            <person name="Wang X."/>
        </authorList>
    </citation>
    <scope>NUCLEOTIDE SEQUENCE</scope>
    <source>
        <strain evidence="2">DQS-5</strain>
    </source>
</reference>
<dbReference type="CDD" id="cd02440">
    <property type="entry name" value="AdoMet_MTases"/>
    <property type="match status" value="1"/>
</dbReference>
<dbReference type="Pfam" id="PF19587">
    <property type="entry name" value="DUF6094"/>
    <property type="match status" value="1"/>
</dbReference>
<dbReference type="InterPro" id="IPR002052">
    <property type="entry name" value="DNA_methylase_N6_adenine_CS"/>
</dbReference>
<organism evidence="2 3">
    <name type="scientific">Parachitinimonas caeni</name>
    <dbReference type="NCBI Taxonomy" id="3031301"/>
    <lineage>
        <taxon>Bacteria</taxon>
        <taxon>Pseudomonadati</taxon>
        <taxon>Pseudomonadota</taxon>
        <taxon>Betaproteobacteria</taxon>
        <taxon>Neisseriales</taxon>
        <taxon>Chitinibacteraceae</taxon>
        <taxon>Parachitinimonas</taxon>
    </lineage>
</organism>
<evidence type="ECO:0000259" key="1">
    <source>
        <dbReference type="Pfam" id="PF19587"/>
    </source>
</evidence>
<proteinExistence type="predicted"/>
<dbReference type="InterPro" id="IPR029063">
    <property type="entry name" value="SAM-dependent_MTases_sf"/>
</dbReference>
<evidence type="ECO:0000313" key="3">
    <source>
        <dbReference type="Proteomes" id="UP001172778"/>
    </source>
</evidence>
<dbReference type="RefSeq" id="WP_284103082.1">
    <property type="nucleotide sequence ID" value="NZ_JARRAF010000050.1"/>
</dbReference>
<sequence>MALMFPRLAQNFIRNGYFPTDEVTLGRILPWLEGGQRCRVLDPCCGEGTALAEVQHALRESGTEVESLGIEFDRERAWHAKQLLGQVVHADIHDTVVAPRSIGLLFLNPPYGQAVSDKAQTGDEAKAVRLETLFLRRCLGMLPVGGVLVLIVPHYVLLEDEMASLLARHFDQLRCFRAPEQRFKQVVIFARKRKGDRVTAATLAILEAFGRGERTDELPEACDGEPYRIPETVTLAATQQALKAIRLEPEQLAAEVQRLHKSTLWPQWQVHLGNKVLPPRAPLRDLRPWHLALALAAGQINGIVRSQDGRRWLIKGDTLKVKHTHVERTEDDKGIVTEVKTLTDRFVPCIRGFDLTPGPSFGEQIEIS</sequence>
<keyword evidence="3" id="KW-1185">Reference proteome</keyword>
<dbReference type="Gene3D" id="3.40.50.150">
    <property type="entry name" value="Vaccinia Virus protein VP39"/>
    <property type="match status" value="1"/>
</dbReference>
<evidence type="ECO:0000313" key="2">
    <source>
        <dbReference type="EMBL" id="MDK2126760.1"/>
    </source>
</evidence>
<dbReference type="EMBL" id="JARRAF010000050">
    <property type="protein sequence ID" value="MDK2126760.1"/>
    <property type="molecule type" value="Genomic_DNA"/>
</dbReference>
<protein>
    <submittedName>
        <fullName evidence="2">DUF6094 domain-containing protein</fullName>
    </submittedName>
</protein>
<accession>A0ABT7E5N1</accession>